<keyword evidence="6 8" id="KW-1133">Transmembrane helix</keyword>
<evidence type="ECO:0000256" key="7">
    <source>
        <dbReference type="ARBA" id="ARBA00023136"/>
    </source>
</evidence>
<evidence type="ECO:0000313" key="11">
    <source>
        <dbReference type="Proteomes" id="UP000009282"/>
    </source>
</evidence>
<comment type="subcellular location">
    <subcellularLocation>
        <location evidence="1">Cell inner membrane</location>
        <topology evidence="1">Multi-pass membrane protein</topology>
    </subcellularLocation>
</comment>
<dbReference type="RefSeq" id="WP_014109246.1">
    <property type="nucleotide sequence ID" value="NC_016041.1"/>
</dbReference>
<feature type="domain" description="Major facilitator superfamily (MFS) profile" evidence="9">
    <location>
        <begin position="216"/>
        <end position="403"/>
    </location>
</feature>
<dbReference type="SUPFAM" id="SSF103473">
    <property type="entry name" value="MFS general substrate transporter"/>
    <property type="match status" value="1"/>
</dbReference>
<evidence type="ECO:0000256" key="5">
    <source>
        <dbReference type="ARBA" id="ARBA00022692"/>
    </source>
</evidence>
<sequence length="403" mass="44007">MLLSALFTTKSKAAISSPTNLGLISLTYFFYFGQLGVITPYAGVFLDGRGFSSQEIGSLLAIITLTRVLGPNLWAAIADKTGRGADIVRFGCLLAFVTFTAVYFSYSFWALTFSFGMMMMFWTAVLPQLEVITVSASKDSKGGYGAVRLWGSIGFIVLSLLIGFLLDFFSTEVIIYTSSFCLLALYISSLFIASPLAVPKHERVVVNEWHKVRSLVFIVFIISAIFLQISFGSYYSFFALYMADLDYSGKQTGLFIAVGVLSEIGIFIIASRLIAKFGVKWMLIISMLLTTVRWLTLALIPESASAIIFSQTLHAFSFGMTHATSVHFLYTYFASGFQSRAQALYVSIAFGIGGALGSFIAGNIWMQGAGAEKSFIISASFAFVGAFALLLVSSKKFFDKKTA</sequence>
<feature type="transmembrane region" description="Helical" evidence="8">
    <location>
        <begin position="306"/>
        <end position="330"/>
    </location>
</feature>
<keyword evidence="5 8" id="KW-0812">Transmembrane</keyword>
<dbReference type="Pfam" id="PF12832">
    <property type="entry name" value="MFS_1_like"/>
    <property type="match status" value="1"/>
</dbReference>
<dbReference type="AlphaFoldDB" id="G4QKS0"/>
<feature type="transmembrane region" description="Helical" evidence="8">
    <location>
        <begin position="21"/>
        <end position="44"/>
    </location>
</feature>
<dbReference type="PIRSF" id="PIRSF004925">
    <property type="entry name" value="HcaT"/>
    <property type="match status" value="1"/>
</dbReference>
<keyword evidence="2" id="KW-0813">Transport</keyword>
<evidence type="ECO:0000256" key="1">
    <source>
        <dbReference type="ARBA" id="ARBA00004429"/>
    </source>
</evidence>
<dbReference type="Proteomes" id="UP000009282">
    <property type="component" value="Chromosome"/>
</dbReference>
<keyword evidence="4" id="KW-0997">Cell inner membrane</keyword>
<feature type="transmembrane region" description="Helical" evidence="8">
    <location>
        <begin position="115"/>
        <end position="137"/>
    </location>
</feature>
<dbReference type="NCBIfam" id="NF037955">
    <property type="entry name" value="mfs"/>
    <property type="match status" value="1"/>
</dbReference>
<dbReference type="InterPro" id="IPR020846">
    <property type="entry name" value="MFS_dom"/>
</dbReference>
<dbReference type="PANTHER" id="PTHR23522">
    <property type="entry name" value="BLL5896 PROTEIN"/>
    <property type="match status" value="1"/>
</dbReference>
<dbReference type="HOGENOM" id="CLU_013133_6_0_6"/>
<dbReference type="InterPro" id="IPR024989">
    <property type="entry name" value="MFS_assoc_dom"/>
</dbReference>
<reference evidence="10 11" key="1">
    <citation type="journal article" date="2011" name="J. Bacteriol.">
        <title>Complete genome sequence of seawater bacterium Glaciecola nitratireducens FR1064T.</title>
        <authorList>
            <person name="Bian F."/>
            <person name="Qin Q.L."/>
            <person name="Xie B.B."/>
            <person name="Shu Y.L."/>
            <person name="Zhang X.Y."/>
            <person name="Yu Y."/>
            <person name="Chen B."/>
            <person name="Chen X.L."/>
            <person name="Zhou B.C."/>
            <person name="Zhang Y.Z."/>
        </authorList>
    </citation>
    <scope>NUCLEOTIDE SEQUENCE [LARGE SCALE GENOMIC DNA]</scope>
    <source>
        <strain evidence="11">JCM 12485 / KCTC 12276 / FR1064</strain>
    </source>
</reference>
<feature type="transmembrane region" description="Helical" evidence="8">
    <location>
        <begin position="87"/>
        <end position="109"/>
    </location>
</feature>
<name>G4QKS0_GLANF</name>
<evidence type="ECO:0000256" key="4">
    <source>
        <dbReference type="ARBA" id="ARBA00022519"/>
    </source>
</evidence>
<evidence type="ECO:0000256" key="8">
    <source>
        <dbReference type="SAM" id="Phobius"/>
    </source>
</evidence>
<proteinExistence type="predicted"/>
<keyword evidence="11" id="KW-1185">Reference proteome</keyword>
<feature type="transmembrane region" description="Helical" evidence="8">
    <location>
        <begin position="342"/>
        <end position="362"/>
    </location>
</feature>
<feature type="transmembrane region" description="Helical" evidence="8">
    <location>
        <begin position="254"/>
        <end position="274"/>
    </location>
</feature>
<protein>
    <submittedName>
        <fullName evidence="10">Major facilitator superfamily MFS_1</fullName>
    </submittedName>
</protein>
<feature type="transmembrane region" description="Helical" evidence="8">
    <location>
        <begin position="174"/>
        <end position="194"/>
    </location>
</feature>
<dbReference type="PANTHER" id="PTHR23522:SF10">
    <property type="entry name" value="3-PHENYLPROPIONIC ACID TRANSPORTER-RELATED"/>
    <property type="match status" value="1"/>
</dbReference>
<evidence type="ECO:0000313" key="10">
    <source>
        <dbReference type="EMBL" id="AEP30373.1"/>
    </source>
</evidence>
<keyword evidence="7 8" id="KW-0472">Membrane</keyword>
<dbReference type="GO" id="GO:0030395">
    <property type="term" value="F:lactose binding"/>
    <property type="evidence" value="ECO:0007669"/>
    <property type="project" value="TreeGrafter"/>
</dbReference>
<dbReference type="InterPro" id="IPR036259">
    <property type="entry name" value="MFS_trans_sf"/>
</dbReference>
<feature type="transmembrane region" description="Helical" evidence="8">
    <location>
        <begin position="56"/>
        <end position="75"/>
    </location>
</feature>
<dbReference type="Gene3D" id="1.20.1250.20">
    <property type="entry name" value="MFS general substrate transporter like domains"/>
    <property type="match status" value="2"/>
</dbReference>
<keyword evidence="3" id="KW-1003">Cell membrane</keyword>
<feature type="transmembrane region" description="Helical" evidence="8">
    <location>
        <begin position="215"/>
        <end position="242"/>
    </location>
</feature>
<dbReference type="KEGG" id="gni:GNIT_2272"/>
<evidence type="ECO:0000256" key="3">
    <source>
        <dbReference type="ARBA" id="ARBA00022475"/>
    </source>
</evidence>
<organism evidence="10 11">
    <name type="scientific">Glaciecola nitratireducens (strain JCM 12485 / KCTC 12276 / FR1064)</name>
    <dbReference type="NCBI Taxonomy" id="1085623"/>
    <lineage>
        <taxon>Bacteria</taxon>
        <taxon>Pseudomonadati</taxon>
        <taxon>Pseudomonadota</taxon>
        <taxon>Gammaproteobacteria</taxon>
        <taxon>Alteromonadales</taxon>
        <taxon>Alteromonadaceae</taxon>
        <taxon>Brumicola</taxon>
    </lineage>
</organism>
<accession>G4QKS0</accession>
<evidence type="ECO:0000256" key="2">
    <source>
        <dbReference type="ARBA" id="ARBA00022448"/>
    </source>
</evidence>
<dbReference type="InterPro" id="IPR026032">
    <property type="entry name" value="HcaT-like"/>
</dbReference>
<dbReference type="EMBL" id="CP003060">
    <property type="protein sequence ID" value="AEP30373.1"/>
    <property type="molecule type" value="Genomic_DNA"/>
</dbReference>
<dbReference type="PROSITE" id="PS50850">
    <property type="entry name" value="MFS"/>
    <property type="match status" value="1"/>
</dbReference>
<evidence type="ECO:0000256" key="6">
    <source>
        <dbReference type="ARBA" id="ARBA00022989"/>
    </source>
</evidence>
<feature type="transmembrane region" description="Helical" evidence="8">
    <location>
        <begin position="374"/>
        <end position="392"/>
    </location>
</feature>
<feature type="transmembrane region" description="Helical" evidence="8">
    <location>
        <begin position="149"/>
        <end position="168"/>
    </location>
</feature>
<feature type="transmembrane region" description="Helical" evidence="8">
    <location>
        <begin position="281"/>
        <end position="300"/>
    </location>
</feature>
<evidence type="ECO:0000259" key="9">
    <source>
        <dbReference type="PROSITE" id="PS50850"/>
    </source>
</evidence>
<dbReference type="GO" id="GO:0015528">
    <property type="term" value="F:lactose:proton symporter activity"/>
    <property type="evidence" value="ECO:0007669"/>
    <property type="project" value="TreeGrafter"/>
</dbReference>
<dbReference type="GO" id="GO:0005886">
    <property type="term" value="C:plasma membrane"/>
    <property type="evidence" value="ECO:0007669"/>
    <property type="project" value="UniProtKB-SubCell"/>
</dbReference>
<dbReference type="STRING" id="1085623.GNIT_2272"/>
<gene>
    <name evidence="10" type="primary">hcaT</name>
    <name evidence="10" type="ordered locus">GNIT_2272</name>
</gene>
<dbReference type="eggNOG" id="COG2814">
    <property type="taxonomic scope" value="Bacteria"/>
</dbReference>